<dbReference type="Pfam" id="PF02852">
    <property type="entry name" value="Pyr_redox_dim"/>
    <property type="match status" value="1"/>
</dbReference>
<dbReference type="EC" id="1.8.1.4" evidence="3 16"/>
<keyword evidence="7 14" id="KW-0274">FAD</keyword>
<evidence type="ECO:0000259" key="18">
    <source>
        <dbReference type="Pfam" id="PF07992"/>
    </source>
</evidence>
<evidence type="ECO:0000256" key="5">
    <source>
        <dbReference type="ARBA" id="ARBA00022490"/>
    </source>
</evidence>
<dbReference type="SUPFAM" id="SSF51905">
    <property type="entry name" value="FAD/NAD(P)-binding domain"/>
    <property type="match status" value="1"/>
</dbReference>
<evidence type="ECO:0000256" key="11">
    <source>
        <dbReference type="ARBA" id="ARBA00023284"/>
    </source>
</evidence>
<dbReference type="Gene3D" id="3.50.50.60">
    <property type="entry name" value="FAD/NAD(P)-binding domain"/>
    <property type="match status" value="2"/>
</dbReference>
<dbReference type="Proteomes" id="UP000886874">
    <property type="component" value="Unassembled WGS sequence"/>
</dbReference>
<feature type="binding site" evidence="14">
    <location>
        <begin position="185"/>
        <end position="192"/>
    </location>
    <ligand>
        <name>NAD(+)</name>
        <dbReference type="ChEBI" id="CHEBI:57540"/>
    </ligand>
</feature>
<dbReference type="FunFam" id="3.30.390.30:FF:000001">
    <property type="entry name" value="Dihydrolipoyl dehydrogenase"/>
    <property type="match status" value="1"/>
</dbReference>
<evidence type="ECO:0000256" key="1">
    <source>
        <dbReference type="ARBA" id="ARBA00004496"/>
    </source>
</evidence>
<evidence type="ECO:0000256" key="4">
    <source>
        <dbReference type="ARBA" id="ARBA00016961"/>
    </source>
</evidence>
<feature type="binding site" evidence="14">
    <location>
        <begin position="144"/>
        <end position="146"/>
    </location>
    <ligand>
        <name>FAD</name>
        <dbReference type="ChEBI" id="CHEBI:57692"/>
    </ligand>
</feature>
<comment type="caution">
    <text evidence="19">The sequence shown here is derived from an EMBL/GenBank/DDBJ whole genome shotgun (WGS) entry which is preliminary data.</text>
</comment>
<dbReference type="PIRSF" id="PIRSF000350">
    <property type="entry name" value="Mercury_reductase_MerA"/>
    <property type="match status" value="1"/>
</dbReference>
<dbReference type="EMBL" id="DVFN01000012">
    <property type="protein sequence ID" value="HIQ68853.1"/>
    <property type="molecule type" value="Genomic_DNA"/>
</dbReference>
<evidence type="ECO:0000256" key="12">
    <source>
        <dbReference type="ARBA" id="ARBA00049187"/>
    </source>
</evidence>
<dbReference type="InterPro" id="IPR006258">
    <property type="entry name" value="Lipoamide_DH"/>
</dbReference>
<feature type="active site" description="Proton acceptor" evidence="13">
    <location>
        <position position="444"/>
    </location>
</feature>
<dbReference type="PRINTS" id="PR00368">
    <property type="entry name" value="FADPNR"/>
</dbReference>
<comment type="miscellaneous">
    <text evidence="16">The active site is a redox-active disulfide bond.</text>
</comment>
<protein>
    <recommendedName>
        <fullName evidence="4 16">Dihydrolipoyl dehydrogenase</fullName>
        <ecNumber evidence="3 16">1.8.1.4</ecNumber>
    </recommendedName>
</protein>
<dbReference type="InterPro" id="IPR050151">
    <property type="entry name" value="Class-I_Pyr_Nuc-Dis_Oxidored"/>
</dbReference>
<keyword evidence="9 14" id="KW-0520">NAD</keyword>
<comment type="subcellular location">
    <subcellularLocation>
        <location evidence="1">Cytoplasm</location>
    </subcellularLocation>
</comment>
<evidence type="ECO:0000313" key="19">
    <source>
        <dbReference type="EMBL" id="HIQ68853.1"/>
    </source>
</evidence>
<evidence type="ECO:0000256" key="2">
    <source>
        <dbReference type="ARBA" id="ARBA00007532"/>
    </source>
</evidence>
<evidence type="ECO:0000256" key="7">
    <source>
        <dbReference type="ARBA" id="ARBA00022827"/>
    </source>
</evidence>
<dbReference type="PRINTS" id="PR00411">
    <property type="entry name" value="PNDRDTASEI"/>
</dbReference>
<dbReference type="AlphaFoldDB" id="A0A9D1CN90"/>
<keyword evidence="5" id="KW-0963">Cytoplasm</keyword>
<feature type="binding site" evidence="14">
    <location>
        <position position="52"/>
    </location>
    <ligand>
        <name>FAD</name>
        <dbReference type="ChEBI" id="CHEBI:57692"/>
    </ligand>
</feature>
<evidence type="ECO:0000256" key="16">
    <source>
        <dbReference type="RuleBase" id="RU003692"/>
    </source>
</evidence>
<dbReference type="InterPro" id="IPR012999">
    <property type="entry name" value="Pyr_OxRdtase_I_AS"/>
</dbReference>
<accession>A0A9D1CN90</accession>
<comment type="cofactor">
    <cofactor evidence="14 16">
        <name>FAD</name>
        <dbReference type="ChEBI" id="CHEBI:57692"/>
    </cofactor>
    <text evidence="14 16">Binds 1 FAD per subunit.</text>
</comment>
<feature type="binding site" evidence="14">
    <location>
        <position position="208"/>
    </location>
    <ligand>
        <name>NAD(+)</name>
        <dbReference type="ChEBI" id="CHEBI:57540"/>
    </ligand>
</feature>
<keyword evidence="8 16" id="KW-0560">Oxidoreductase</keyword>
<dbReference type="GO" id="GO:0050660">
    <property type="term" value="F:flavin adenine dinucleotide binding"/>
    <property type="evidence" value="ECO:0007669"/>
    <property type="project" value="InterPro"/>
</dbReference>
<reference evidence="19" key="2">
    <citation type="journal article" date="2021" name="PeerJ">
        <title>Extensive microbial diversity within the chicken gut microbiome revealed by metagenomics and culture.</title>
        <authorList>
            <person name="Gilroy R."/>
            <person name="Ravi A."/>
            <person name="Getino M."/>
            <person name="Pursley I."/>
            <person name="Horton D.L."/>
            <person name="Alikhan N.F."/>
            <person name="Baker D."/>
            <person name="Gharbi K."/>
            <person name="Hall N."/>
            <person name="Watson M."/>
            <person name="Adriaenssens E.M."/>
            <person name="Foster-Nyarko E."/>
            <person name="Jarju S."/>
            <person name="Secka A."/>
            <person name="Antonio M."/>
            <person name="Oren A."/>
            <person name="Chaudhuri R.R."/>
            <person name="La Ragione R."/>
            <person name="Hildebrand F."/>
            <person name="Pallen M.J."/>
        </authorList>
    </citation>
    <scope>NUCLEOTIDE SEQUENCE</scope>
    <source>
        <strain evidence="19">ChiSjej2B20-13462</strain>
    </source>
</reference>
<feature type="domain" description="Pyridine nucleotide-disulphide oxidoreductase dimerisation" evidence="17">
    <location>
        <begin position="345"/>
        <end position="453"/>
    </location>
</feature>
<comment type="similarity">
    <text evidence="2 16">Belongs to the class-I pyridine nucleotide-disulfide oxidoreductase family.</text>
</comment>
<evidence type="ECO:0000256" key="3">
    <source>
        <dbReference type="ARBA" id="ARBA00012608"/>
    </source>
</evidence>
<evidence type="ECO:0000256" key="10">
    <source>
        <dbReference type="ARBA" id="ARBA00023157"/>
    </source>
</evidence>
<sequence length="458" mass="48954">MPVQLYDVIVLGGGPGGYLCAERAAQGGLKAAVVEQRWMGGTCLNEGCIPTKSLLYCAKQYAAAKHGADYGVRADHVSYDHARVVARKDQVVRTLVSGVKGTMKTHGVQVYMARATVEGRNPDGTFAVLAGEERLTGRRLVIATGSVPALPPVPGLQAGLERGFVLTNREILDLKALPASLVCIGGGVIGLEMACYFAGVGVPVTVLEMLPKLAGATDPEICDVLMRTYEKEGMTFQLGAKLLEVGTDSVTYEDAGGRHTLPCGKVLLSAGRRPNVQGLNLEALGVQLDRGAVVTDRHLCTNVPGVYAVGDCNGKLMLAHTAYREAEVAVNHMLGIKDEMRYEAIPSVIYTTPEVASVGETQQSAEAKGMRVKTVKVPMQYSGRYVAETMNGSGFCKLVYDLDRSRLVGVHLVGSYASEMICGAALMLETELPLNQLKKLVFPHPTVSEVIREGLFML</sequence>
<dbReference type="PROSITE" id="PS00076">
    <property type="entry name" value="PYRIDINE_REDOX_1"/>
    <property type="match status" value="1"/>
</dbReference>
<dbReference type="GO" id="GO:0004148">
    <property type="term" value="F:dihydrolipoyl dehydrogenase (NADH) activity"/>
    <property type="evidence" value="ECO:0007669"/>
    <property type="project" value="UniProtKB-EC"/>
</dbReference>
<gene>
    <name evidence="19" type="primary">lpdA</name>
    <name evidence="19" type="ORF">IAA67_00760</name>
</gene>
<feature type="binding site" evidence="14">
    <location>
        <begin position="317"/>
        <end position="320"/>
    </location>
    <ligand>
        <name>FAD</name>
        <dbReference type="ChEBI" id="CHEBI:57692"/>
    </ligand>
</feature>
<dbReference type="GO" id="GO:0005737">
    <property type="term" value="C:cytoplasm"/>
    <property type="evidence" value="ECO:0007669"/>
    <property type="project" value="UniProtKB-SubCell"/>
</dbReference>
<dbReference type="InterPro" id="IPR004099">
    <property type="entry name" value="Pyr_nucl-diS_OxRdtase_dimer"/>
</dbReference>
<keyword evidence="6 16" id="KW-0285">Flavoprotein</keyword>
<feature type="binding site" evidence="14">
    <location>
        <position position="271"/>
    </location>
    <ligand>
        <name>NAD(+)</name>
        <dbReference type="ChEBI" id="CHEBI:57540"/>
    </ligand>
</feature>
<evidence type="ECO:0000256" key="6">
    <source>
        <dbReference type="ARBA" id="ARBA00022630"/>
    </source>
</evidence>
<reference evidence="19" key="1">
    <citation type="submission" date="2020-10" db="EMBL/GenBank/DDBJ databases">
        <authorList>
            <person name="Gilroy R."/>
        </authorList>
    </citation>
    <scope>NUCLEOTIDE SEQUENCE</scope>
    <source>
        <strain evidence="19">ChiSjej2B20-13462</strain>
    </source>
</reference>
<evidence type="ECO:0000313" key="20">
    <source>
        <dbReference type="Proteomes" id="UP000886874"/>
    </source>
</evidence>
<comment type="catalytic activity">
    <reaction evidence="12 16">
        <text>N(6)-[(R)-dihydrolipoyl]-L-lysyl-[protein] + NAD(+) = N(6)-[(R)-lipoyl]-L-lysyl-[protein] + NADH + H(+)</text>
        <dbReference type="Rhea" id="RHEA:15045"/>
        <dbReference type="Rhea" id="RHEA-COMP:10474"/>
        <dbReference type="Rhea" id="RHEA-COMP:10475"/>
        <dbReference type="ChEBI" id="CHEBI:15378"/>
        <dbReference type="ChEBI" id="CHEBI:57540"/>
        <dbReference type="ChEBI" id="CHEBI:57945"/>
        <dbReference type="ChEBI" id="CHEBI:83099"/>
        <dbReference type="ChEBI" id="CHEBI:83100"/>
        <dbReference type="EC" id="1.8.1.4"/>
    </reaction>
</comment>
<keyword evidence="11 16" id="KW-0676">Redox-active center</keyword>
<proteinExistence type="inferred from homology"/>
<name>A0A9D1CN90_9FIRM</name>
<organism evidence="19 20">
    <name type="scientific">Candidatus Avoscillospira stercorigallinarum</name>
    <dbReference type="NCBI Taxonomy" id="2840708"/>
    <lineage>
        <taxon>Bacteria</taxon>
        <taxon>Bacillati</taxon>
        <taxon>Bacillota</taxon>
        <taxon>Clostridia</taxon>
        <taxon>Eubacteriales</taxon>
        <taxon>Oscillospiraceae</taxon>
        <taxon>Oscillospiraceae incertae sedis</taxon>
        <taxon>Candidatus Avoscillospira</taxon>
    </lineage>
</organism>
<evidence type="ECO:0000256" key="15">
    <source>
        <dbReference type="PIRSR" id="PIRSR000350-4"/>
    </source>
</evidence>
<dbReference type="Pfam" id="PF07992">
    <property type="entry name" value="Pyr_redox_2"/>
    <property type="match status" value="1"/>
</dbReference>
<keyword evidence="14" id="KW-0547">Nucleotide-binding</keyword>
<dbReference type="GO" id="GO:0006103">
    <property type="term" value="P:2-oxoglutarate metabolic process"/>
    <property type="evidence" value="ECO:0007669"/>
    <property type="project" value="TreeGrafter"/>
</dbReference>
<dbReference type="PANTHER" id="PTHR22912">
    <property type="entry name" value="DISULFIDE OXIDOREDUCTASE"/>
    <property type="match status" value="1"/>
</dbReference>
<dbReference type="Gene3D" id="3.30.390.30">
    <property type="match status" value="1"/>
</dbReference>
<dbReference type="PANTHER" id="PTHR22912:SF217">
    <property type="entry name" value="DIHYDROLIPOYL DEHYDROGENASE"/>
    <property type="match status" value="1"/>
</dbReference>
<dbReference type="InterPro" id="IPR023753">
    <property type="entry name" value="FAD/NAD-binding_dom"/>
</dbReference>
<dbReference type="NCBIfam" id="TIGR01350">
    <property type="entry name" value="lipoamide_DH"/>
    <property type="match status" value="1"/>
</dbReference>
<dbReference type="InterPro" id="IPR001100">
    <property type="entry name" value="Pyr_nuc-diS_OxRdtase"/>
</dbReference>
<dbReference type="InterPro" id="IPR016156">
    <property type="entry name" value="FAD/NAD-linked_Rdtase_dimer_sf"/>
</dbReference>
<evidence type="ECO:0000256" key="13">
    <source>
        <dbReference type="PIRSR" id="PIRSR000350-2"/>
    </source>
</evidence>
<evidence type="ECO:0000256" key="8">
    <source>
        <dbReference type="ARBA" id="ARBA00023002"/>
    </source>
</evidence>
<evidence type="ECO:0000256" key="14">
    <source>
        <dbReference type="PIRSR" id="PIRSR000350-3"/>
    </source>
</evidence>
<dbReference type="SUPFAM" id="SSF55424">
    <property type="entry name" value="FAD/NAD-linked reductases, dimerisation (C-terminal) domain"/>
    <property type="match status" value="1"/>
</dbReference>
<feature type="domain" description="FAD/NAD(P)-binding" evidence="18">
    <location>
        <begin position="6"/>
        <end position="326"/>
    </location>
</feature>
<keyword evidence="10" id="KW-1015">Disulfide bond</keyword>
<dbReference type="InterPro" id="IPR036188">
    <property type="entry name" value="FAD/NAD-bd_sf"/>
</dbReference>
<feature type="disulfide bond" description="Redox-active" evidence="15">
    <location>
        <begin position="43"/>
        <end position="48"/>
    </location>
</feature>
<evidence type="ECO:0000259" key="17">
    <source>
        <dbReference type="Pfam" id="PF02852"/>
    </source>
</evidence>
<feature type="binding site" evidence="14">
    <location>
        <position position="311"/>
    </location>
    <ligand>
        <name>FAD</name>
        <dbReference type="ChEBI" id="CHEBI:57692"/>
    </ligand>
</feature>
<evidence type="ECO:0000256" key="9">
    <source>
        <dbReference type="ARBA" id="ARBA00023027"/>
    </source>
</evidence>